<dbReference type="InterPro" id="IPR011922">
    <property type="entry name" value="Cell_div_FtsL"/>
</dbReference>
<evidence type="ECO:0000256" key="4">
    <source>
        <dbReference type="ARBA" id="ARBA00022692"/>
    </source>
</evidence>
<dbReference type="HAMAP" id="MF_00910">
    <property type="entry name" value="FtsL"/>
    <property type="match status" value="1"/>
</dbReference>
<reference evidence="10" key="1">
    <citation type="journal article" date="2010" name="Int. J. Syst. Evol. Microbiol.">
        <title>Porticoccus litoralis gen. nov., sp. nov., a gammaproteobacterium isolated from the Yellow Sea.</title>
        <authorList>
            <person name="Oh H.M."/>
            <person name="Kim H."/>
            <person name="Kim K.M."/>
            <person name="Min G.S."/>
            <person name="Cho J.C."/>
        </authorList>
    </citation>
    <scope>NUCLEOTIDE SEQUENCE</scope>
    <source>
        <strain evidence="10">DSM 25064</strain>
    </source>
</reference>
<keyword evidence="5 8" id="KW-1133">Transmembrane helix</keyword>
<dbReference type="PANTHER" id="PTHR37479">
    <property type="entry name" value="CELL DIVISION PROTEIN FTSL"/>
    <property type="match status" value="1"/>
</dbReference>
<keyword evidence="2 8" id="KW-1003">Cell membrane</keyword>
<comment type="subcellular location">
    <subcellularLocation>
        <location evidence="8">Cell inner membrane</location>
        <topology evidence="8">Single-pass type II membrane protein</topology>
    </subcellularLocation>
    <subcellularLocation>
        <location evidence="1">Cell membrane</location>
        <topology evidence="1">Single-pass type II membrane protein</topology>
    </subcellularLocation>
    <text evidence="8">Localizes to the division septum where it forms a ring structure.</text>
</comment>
<dbReference type="EMBL" id="JAUUUU010000001">
    <property type="protein sequence ID" value="MDP1520041.1"/>
    <property type="molecule type" value="Genomic_DNA"/>
</dbReference>
<dbReference type="GO" id="GO:0005886">
    <property type="term" value="C:plasma membrane"/>
    <property type="evidence" value="ECO:0007669"/>
    <property type="project" value="UniProtKB-SubCell"/>
</dbReference>
<evidence type="ECO:0000256" key="3">
    <source>
        <dbReference type="ARBA" id="ARBA00022618"/>
    </source>
</evidence>
<evidence type="ECO:0000256" key="8">
    <source>
        <dbReference type="HAMAP-Rule" id="MF_00910"/>
    </source>
</evidence>
<comment type="function">
    <text evidence="8">Essential cell division protein. May link together the upstream cell division proteins, which are predominantly cytoplasmic, with the downstream cell division proteins, which are predominantly periplasmic.</text>
</comment>
<evidence type="ECO:0000313" key="11">
    <source>
        <dbReference type="Proteomes" id="UP001178354"/>
    </source>
</evidence>
<sequence length="100" mass="11515">MRVVARRQAGWLFPLLWLTVIVSALSVVYVSHLCRQLYNELAKLEQEANALQVEWGRYLLEQSSWASLSRVEQMAISELNMRVPEPSEIVIVRTVDPSDM</sequence>
<proteinExistence type="inferred from homology"/>
<keyword evidence="3 8" id="KW-0132">Cell division</keyword>
<keyword evidence="8" id="KW-0997">Cell inner membrane</keyword>
<dbReference type="AlphaFoldDB" id="A0AAW8AZT4"/>
<evidence type="ECO:0000256" key="2">
    <source>
        <dbReference type="ARBA" id="ARBA00022475"/>
    </source>
</evidence>
<protein>
    <recommendedName>
        <fullName evidence="8 9">Cell division protein FtsL</fullName>
    </recommendedName>
</protein>
<name>A0AAW8AZT4_9GAMM</name>
<evidence type="ECO:0000256" key="5">
    <source>
        <dbReference type="ARBA" id="ARBA00022989"/>
    </source>
</evidence>
<evidence type="ECO:0000313" key="10">
    <source>
        <dbReference type="EMBL" id="MDP1520041.1"/>
    </source>
</evidence>
<reference evidence="10" key="2">
    <citation type="submission" date="2023-08" db="EMBL/GenBank/DDBJ databases">
        <authorList>
            <person name="Luo J."/>
        </authorList>
    </citation>
    <scope>NUCLEOTIDE SEQUENCE</scope>
    <source>
        <strain evidence="10">DSM 25064</strain>
    </source>
</reference>
<dbReference type="GO" id="GO:0043093">
    <property type="term" value="P:FtsZ-dependent cytokinesis"/>
    <property type="evidence" value="ECO:0007669"/>
    <property type="project" value="UniProtKB-UniRule"/>
</dbReference>
<dbReference type="Pfam" id="PF04999">
    <property type="entry name" value="FtsL"/>
    <property type="match status" value="1"/>
</dbReference>
<evidence type="ECO:0000256" key="9">
    <source>
        <dbReference type="NCBIfam" id="TIGR02209"/>
    </source>
</evidence>
<comment type="similarity">
    <text evidence="8">Belongs to the FtsL family.</text>
</comment>
<dbReference type="GO" id="GO:0032153">
    <property type="term" value="C:cell division site"/>
    <property type="evidence" value="ECO:0007669"/>
    <property type="project" value="UniProtKB-UniRule"/>
</dbReference>
<keyword evidence="4 8" id="KW-0812">Transmembrane</keyword>
<comment type="subunit">
    <text evidence="8">Part of a complex composed of FtsB, FtsL and FtsQ.</text>
</comment>
<dbReference type="Proteomes" id="UP001178354">
    <property type="component" value="Unassembled WGS sequence"/>
</dbReference>
<comment type="caution">
    <text evidence="10">The sequence shown here is derived from an EMBL/GenBank/DDBJ whole genome shotgun (WGS) entry which is preliminary data.</text>
</comment>
<evidence type="ECO:0000256" key="6">
    <source>
        <dbReference type="ARBA" id="ARBA00023136"/>
    </source>
</evidence>
<evidence type="ECO:0000256" key="1">
    <source>
        <dbReference type="ARBA" id="ARBA00004401"/>
    </source>
</evidence>
<dbReference type="NCBIfam" id="TIGR02209">
    <property type="entry name" value="ftsL_broad"/>
    <property type="match status" value="1"/>
</dbReference>
<dbReference type="RefSeq" id="WP_305169553.1">
    <property type="nucleotide sequence ID" value="NZ_JAUUUU010000001.1"/>
</dbReference>
<evidence type="ECO:0000256" key="7">
    <source>
        <dbReference type="ARBA" id="ARBA00023306"/>
    </source>
</evidence>
<dbReference type="PANTHER" id="PTHR37479:SF1">
    <property type="entry name" value="CELL DIVISION PROTEIN FTSL"/>
    <property type="match status" value="1"/>
</dbReference>
<keyword evidence="11" id="KW-1185">Reference proteome</keyword>
<gene>
    <name evidence="8 10" type="primary">ftsL</name>
    <name evidence="10" type="ORF">Q8A57_03575</name>
</gene>
<keyword evidence="6 8" id="KW-0472">Membrane</keyword>
<accession>A0AAW8AZT4</accession>
<keyword evidence="7 8" id="KW-0131">Cell cycle</keyword>
<organism evidence="10 11">
    <name type="scientific">Porticoccus litoralis</name>
    <dbReference type="NCBI Taxonomy" id="434086"/>
    <lineage>
        <taxon>Bacteria</taxon>
        <taxon>Pseudomonadati</taxon>
        <taxon>Pseudomonadota</taxon>
        <taxon>Gammaproteobacteria</taxon>
        <taxon>Cellvibrionales</taxon>
        <taxon>Porticoccaceae</taxon>
        <taxon>Porticoccus</taxon>
    </lineage>
</organism>